<dbReference type="SMART" id="SM00562">
    <property type="entry name" value="NDK"/>
    <property type="match status" value="1"/>
</dbReference>
<evidence type="ECO:0000256" key="3">
    <source>
        <dbReference type="ARBA" id="ARBA00022679"/>
    </source>
</evidence>
<dbReference type="GO" id="GO:0004550">
    <property type="term" value="F:nucleoside diphosphate kinase activity"/>
    <property type="evidence" value="ECO:0007669"/>
    <property type="project" value="UniProtKB-EC"/>
</dbReference>
<dbReference type="HAMAP" id="MF_00451">
    <property type="entry name" value="NDP_kinase"/>
    <property type="match status" value="1"/>
</dbReference>
<evidence type="ECO:0000256" key="8">
    <source>
        <dbReference type="RuleBase" id="RU004011"/>
    </source>
</evidence>
<evidence type="ECO:0000256" key="9">
    <source>
        <dbReference type="RuleBase" id="RU004013"/>
    </source>
</evidence>
<name>A0A1V4KVY5_PATFA</name>
<dbReference type="CDD" id="cd04413">
    <property type="entry name" value="NDPk_I"/>
    <property type="match status" value="1"/>
</dbReference>
<dbReference type="InterPro" id="IPR023005">
    <property type="entry name" value="Nucleoside_diP_kinase_AS"/>
</dbReference>
<comment type="similarity">
    <text evidence="2 7 8">Belongs to the NDK family.</text>
</comment>
<dbReference type="InterPro" id="IPR001564">
    <property type="entry name" value="Nucleoside_diP_kinase"/>
</dbReference>
<dbReference type="PANTHER" id="PTHR11349">
    <property type="entry name" value="NUCLEOSIDE DIPHOSPHATE KINASE"/>
    <property type="match status" value="1"/>
</dbReference>
<feature type="binding site" evidence="7">
    <location>
        <position position="229"/>
    </location>
    <ligand>
        <name>ATP</name>
        <dbReference type="ChEBI" id="CHEBI:30616"/>
    </ligand>
</feature>
<dbReference type="GO" id="GO:0006183">
    <property type="term" value="P:GTP biosynthetic process"/>
    <property type="evidence" value="ECO:0007669"/>
    <property type="project" value="InterPro"/>
</dbReference>
<dbReference type="Pfam" id="PF00334">
    <property type="entry name" value="NDK"/>
    <property type="match status" value="1"/>
</dbReference>
<evidence type="ECO:0000256" key="2">
    <source>
        <dbReference type="ARBA" id="ARBA00008142"/>
    </source>
</evidence>
<evidence type="ECO:0000256" key="10">
    <source>
        <dbReference type="SAM" id="MobiDB-lite"/>
    </source>
</evidence>
<comment type="catalytic activity">
    <reaction evidence="9">
        <text>a 2'-deoxyribonucleoside 5'-diphosphate + ATP = a 2'-deoxyribonucleoside 5'-triphosphate + ADP</text>
        <dbReference type="Rhea" id="RHEA:44640"/>
        <dbReference type="ChEBI" id="CHEBI:30616"/>
        <dbReference type="ChEBI" id="CHEBI:61560"/>
        <dbReference type="ChEBI" id="CHEBI:73316"/>
        <dbReference type="ChEBI" id="CHEBI:456216"/>
        <dbReference type="EC" id="2.7.4.6"/>
    </reaction>
</comment>
<dbReference type="PROSITE" id="PS51374">
    <property type="entry name" value="NDPK_LIKE"/>
    <property type="match status" value="1"/>
</dbReference>
<feature type="region of interest" description="Disordered" evidence="10">
    <location>
        <begin position="1"/>
        <end position="45"/>
    </location>
</feature>
<dbReference type="InterPro" id="IPR036850">
    <property type="entry name" value="NDK-like_dom_sf"/>
</dbReference>
<evidence type="ECO:0000256" key="7">
    <source>
        <dbReference type="PROSITE-ProRule" id="PRU00706"/>
    </source>
</evidence>
<evidence type="ECO:0000256" key="5">
    <source>
        <dbReference type="ARBA" id="ARBA00022777"/>
    </source>
</evidence>
<evidence type="ECO:0000313" key="13">
    <source>
        <dbReference type="Proteomes" id="UP000190648"/>
    </source>
</evidence>
<feature type="region of interest" description="Disordered" evidence="10">
    <location>
        <begin position="103"/>
        <end position="122"/>
    </location>
</feature>
<dbReference type="PRINTS" id="PR01243">
    <property type="entry name" value="NUCDPKINASE"/>
</dbReference>
<dbReference type="EMBL" id="LSYS01001520">
    <property type="protein sequence ID" value="OPJ88679.1"/>
    <property type="molecule type" value="Genomic_DNA"/>
</dbReference>
<proteinExistence type="inferred from homology"/>
<evidence type="ECO:0000256" key="4">
    <source>
        <dbReference type="ARBA" id="ARBA00022741"/>
    </source>
</evidence>
<keyword evidence="4 9" id="KW-0547">Nucleotide-binding</keyword>
<evidence type="ECO:0000256" key="6">
    <source>
        <dbReference type="ARBA" id="ARBA00022840"/>
    </source>
</evidence>
<reference evidence="12 13" key="1">
    <citation type="submission" date="2016-02" db="EMBL/GenBank/DDBJ databases">
        <title>Band-tailed pigeon sequencing and assembly.</title>
        <authorList>
            <person name="Soares A.E."/>
            <person name="Novak B.J."/>
            <person name="Rice E.S."/>
            <person name="O'Connell B."/>
            <person name="Chang D."/>
            <person name="Weber S."/>
            <person name="Shapiro B."/>
        </authorList>
    </citation>
    <scope>NUCLEOTIDE SEQUENCE [LARGE SCALE GENOMIC DNA]</scope>
    <source>
        <strain evidence="12">BTP2013</strain>
        <tissue evidence="12">Blood</tissue>
    </source>
</reference>
<dbReference type="Proteomes" id="UP000190648">
    <property type="component" value="Unassembled WGS sequence"/>
</dbReference>
<dbReference type="InterPro" id="IPR034907">
    <property type="entry name" value="NDK-like_dom"/>
</dbReference>
<dbReference type="NCBIfam" id="NF001908">
    <property type="entry name" value="PRK00668.1"/>
    <property type="match status" value="1"/>
</dbReference>
<dbReference type="AlphaFoldDB" id="A0A1V4KVY5"/>
<dbReference type="GO" id="GO:0006241">
    <property type="term" value="P:CTP biosynthetic process"/>
    <property type="evidence" value="ECO:0007669"/>
    <property type="project" value="InterPro"/>
</dbReference>
<dbReference type="EC" id="2.7.4.6" evidence="9"/>
<comment type="caution">
    <text evidence="12">The sequence shown here is derived from an EMBL/GenBank/DDBJ whole genome shotgun (WGS) entry which is preliminary data.</text>
</comment>
<evidence type="ECO:0000259" key="11">
    <source>
        <dbReference type="SMART" id="SM00562"/>
    </source>
</evidence>
<feature type="binding site" evidence="7">
    <location>
        <position position="218"/>
    </location>
    <ligand>
        <name>ATP</name>
        <dbReference type="ChEBI" id="CHEBI:30616"/>
    </ligand>
</feature>
<dbReference type="PROSITE" id="PS00469">
    <property type="entry name" value="NDPK"/>
    <property type="match status" value="1"/>
</dbReference>
<dbReference type="GO" id="GO:0006228">
    <property type="term" value="P:UTP biosynthetic process"/>
    <property type="evidence" value="ECO:0007669"/>
    <property type="project" value="InterPro"/>
</dbReference>
<feature type="binding site" evidence="7">
    <location>
        <position position="239"/>
    </location>
    <ligand>
        <name>ATP</name>
        <dbReference type="ChEBI" id="CHEBI:30616"/>
    </ligand>
</feature>
<sequence length="276" mass="30212">MAGAGVAGRRFRKARPAATRRSARRARAAVTPASHRSKSGGASVLGVEGADPSGGVFASGRVGMRRNDEKTSSLLAPVRISFSLRITVIAIILGKLHKYISSKDRARQSQPGPPEPSGTASRTMASIAERTFIAIKPDGVQRGLVGEIIKRFEQKGFKLVAMKLIHASEDLLREHYIDLKDRPFYDGLVQYMHSGPVVAMVWEGLNVIKTGRVMLGETNPFDSKPGTIRGDLCVQVGRNIIHGSDSVESAETEINLWFTPEELVDYRSCAHEWIYE</sequence>
<evidence type="ECO:0000313" key="12">
    <source>
        <dbReference type="EMBL" id="OPJ88679.1"/>
    </source>
</evidence>
<keyword evidence="5 9" id="KW-0418">Kinase</keyword>
<keyword evidence="3 9" id="KW-0808">Transferase</keyword>
<dbReference type="OrthoDB" id="2162449at2759"/>
<organism evidence="12 13">
    <name type="scientific">Patagioenas fasciata monilis</name>
    <dbReference type="NCBI Taxonomy" id="372326"/>
    <lineage>
        <taxon>Eukaryota</taxon>
        <taxon>Metazoa</taxon>
        <taxon>Chordata</taxon>
        <taxon>Craniata</taxon>
        <taxon>Vertebrata</taxon>
        <taxon>Euteleostomi</taxon>
        <taxon>Archelosauria</taxon>
        <taxon>Archosauria</taxon>
        <taxon>Dinosauria</taxon>
        <taxon>Saurischia</taxon>
        <taxon>Theropoda</taxon>
        <taxon>Coelurosauria</taxon>
        <taxon>Aves</taxon>
        <taxon>Neognathae</taxon>
        <taxon>Neoaves</taxon>
        <taxon>Columbimorphae</taxon>
        <taxon>Columbiformes</taxon>
        <taxon>Columbidae</taxon>
        <taxon>Patagioenas</taxon>
    </lineage>
</organism>
<feature type="binding site" evidence="7">
    <location>
        <position position="212"/>
    </location>
    <ligand>
        <name>ATP</name>
        <dbReference type="ChEBI" id="CHEBI:30616"/>
    </ligand>
</feature>
<feature type="binding site" evidence="7">
    <location>
        <position position="184"/>
    </location>
    <ligand>
        <name>ATP</name>
        <dbReference type="ChEBI" id="CHEBI:30616"/>
    </ligand>
</feature>
<feature type="binding site" evidence="7">
    <location>
        <position position="136"/>
    </location>
    <ligand>
        <name>ATP</name>
        <dbReference type="ChEBI" id="CHEBI:30616"/>
    </ligand>
</feature>
<dbReference type="STRING" id="372326.A0A1V4KVY5"/>
<keyword evidence="13" id="KW-1185">Reference proteome</keyword>
<protein>
    <recommendedName>
        <fullName evidence="9">Nucleoside diphosphate kinase</fullName>
        <ecNumber evidence="9">2.7.4.6</ecNumber>
    </recommendedName>
</protein>
<dbReference type="GO" id="GO:0005524">
    <property type="term" value="F:ATP binding"/>
    <property type="evidence" value="ECO:0007669"/>
    <property type="project" value="UniProtKB-KW"/>
</dbReference>
<dbReference type="SUPFAM" id="SSF54919">
    <property type="entry name" value="Nucleoside diphosphate kinase, NDK"/>
    <property type="match status" value="1"/>
</dbReference>
<comment type="cofactor">
    <cofactor evidence="1">
        <name>Mg(2+)</name>
        <dbReference type="ChEBI" id="CHEBI:18420"/>
    </cofactor>
</comment>
<evidence type="ECO:0000256" key="1">
    <source>
        <dbReference type="ARBA" id="ARBA00001946"/>
    </source>
</evidence>
<dbReference type="FunFam" id="3.30.70.141:FF:000039">
    <property type="entry name" value="Nucleoside diphosphate kinase B"/>
    <property type="match status" value="1"/>
</dbReference>
<dbReference type="Gene3D" id="3.30.70.141">
    <property type="entry name" value="Nucleoside diphosphate kinase-like domain"/>
    <property type="match status" value="1"/>
</dbReference>
<accession>A0A1V4KVY5</accession>
<feature type="active site" description="Pros-phosphohistidine intermediate" evidence="7">
    <location>
        <position position="242"/>
    </location>
</feature>
<feature type="domain" description="Nucleoside diphosphate kinase-like" evidence="11">
    <location>
        <begin position="128"/>
        <end position="265"/>
    </location>
</feature>
<keyword evidence="6 9" id="KW-0067">ATP-binding</keyword>
<gene>
    <name evidence="12" type="ORF">AV530_003168</name>
</gene>